<dbReference type="Gene3D" id="3.20.20.60">
    <property type="entry name" value="Phosphoenolpyruvate-binding domains"/>
    <property type="match status" value="1"/>
</dbReference>
<dbReference type="EMBL" id="PUHR01000212">
    <property type="protein sequence ID" value="KAG0658439.1"/>
    <property type="molecule type" value="Genomic_DNA"/>
</dbReference>
<dbReference type="InterPro" id="IPR040442">
    <property type="entry name" value="Pyrv_kinase-like_dom_sf"/>
</dbReference>
<dbReference type="GO" id="GO:0046872">
    <property type="term" value="F:metal ion binding"/>
    <property type="evidence" value="ECO:0007669"/>
    <property type="project" value="UniProtKB-KW"/>
</dbReference>
<dbReference type="InterPro" id="IPR018523">
    <property type="entry name" value="Isocitrate_lyase_ph_CS"/>
</dbReference>
<dbReference type="GO" id="GO:0004451">
    <property type="term" value="F:isocitrate lyase activity"/>
    <property type="evidence" value="ECO:0007669"/>
    <property type="project" value="InterPro"/>
</dbReference>
<dbReference type="Gene3D" id="1.10.10.850">
    <property type="match status" value="1"/>
</dbReference>
<feature type="binding site" evidence="5">
    <location>
        <begin position="125"/>
        <end position="127"/>
    </location>
    <ligand>
        <name>substrate</name>
    </ligand>
</feature>
<proteinExistence type="inferred from homology"/>
<evidence type="ECO:0000256" key="1">
    <source>
        <dbReference type="ARBA" id="ARBA00005704"/>
    </source>
</evidence>
<evidence type="ECO:0000256" key="2">
    <source>
        <dbReference type="ARBA" id="ARBA00023239"/>
    </source>
</evidence>
<feature type="active site" description="Proton acceptor" evidence="4">
    <location>
        <position position="229"/>
    </location>
</feature>
<keyword evidence="2 3" id="KW-0456">Lyase</keyword>
<dbReference type="AlphaFoldDB" id="A0A9P6VY59"/>
<reference evidence="7 8" key="1">
    <citation type="submission" date="2020-11" db="EMBL/GenBank/DDBJ databases">
        <title>Kefir isolates.</title>
        <authorList>
            <person name="Marcisauskas S."/>
            <person name="Kim Y."/>
            <person name="Blasche S."/>
        </authorList>
    </citation>
    <scope>NUCLEOTIDE SEQUENCE [LARGE SCALE GENOMIC DNA]</scope>
    <source>
        <strain evidence="7 8">OG2</strain>
    </source>
</reference>
<keyword evidence="8" id="KW-1185">Reference proteome</keyword>
<evidence type="ECO:0000256" key="3">
    <source>
        <dbReference type="PIRNR" id="PIRNR001362"/>
    </source>
</evidence>
<dbReference type="Pfam" id="PF00463">
    <property type="entry name" value="ICL"/>
    <property type="match status" value="1"/>
</dbReference>
<protein>
    <recommendedName>
        <fullName evidence="3">Isocitrate lyase</fullName>
    </recommendedName>
</protein>
<feature type="binding site" evidence="5">
    <location>
        <position position="266"/>
    </location>
    <ligand>
        <name>substrate</name>
    </ligand>
</feature>
<dbReference type="InterPro" id="IPR015813">
    <property type="entry name" value="Pyrv/PenolPyrv_kinase-like_dom"/>
</dbReference>
<feature type="binding site" evidence="5">
    <location>
        <begin position="230"/>
        <end position="231"/>
    </location>
    <ligand>
        <name>substrate</name>
    </ligand>
</feature>
<dbReference type="Proteomes" id="UP000750334">
    <property type="component" value="Unassembled WGS sequence"/>
</dbReference>
<comment type="cofactor">
    <cofactor evidence="6">
        <name>Mg(2+)</name>
        <dbReference type="ChEBI" id="CHEBI:18420"/>
    </cofactor>
    <text evidence="6">Can also use Mn(2+) ion.</text>
</comment>
<sequence length="565" mass="64591">MSQTLTICKCSTSVTKISRFYYSTRQTMNSTLDIQSEVQKVQNWWRSERFKNVKRIHSPMDIVKHRGSLGIEDTKYPSSYQATKLFQLLEENFKKKIPLHTLGVIDPVQMTQLSRCNNIKVAYVSGWACSSTMVGSTNEVSPDFGDYPYDTVPNQVERIFKAQKMHDRKAFLQTIENKEPLVDYMKPIIADADMGHGGLTTVMKLAKLFAEKGAAAIHLEDQLVGGKRCGHLGGAVLVPTSTHLNRLIATRIQWDIMGVENLIIARTDSCNSKLISSSCDPRDHEFIQGVMDVSTPSWTERLAELEQTGVSNSEMSDHEIEWYENNKLVTFDEAVQIQLSSEDYKNYMKSKQQLRVSLKREYLSLREMKQLVQQIVPNEIINFDWDLPRSSEGYYMFKGGMEAAIRRSLVFTPYSDMIWLETKTPNLEQAKDFSQRIHKEYPDTKLVYNLSPSFNWTKQGFNETKLKSFIWDLAKEGFILQLVSLAGLHVDGISFWELSQKFQTEGMSAYVSLVQQKEQQLNCDLLTHQRWSGAEYVDSIMKVVQNGSSSKTLSTAGESFTESQF</sequence>
<dbReference type="PANTHER" id="PTHR21631">
    <property type="entry name" value="ISOCITRATE LYASE/MALATE SYNTHASE"/>
    <property type="match status" value="1"/>
</dbReference>
<keyword evidence="6" id="KW-0479">Metal-binding</keyword>
<evidence type="ECO:0000313" key="8">
    <source>
        <dbReference type="Proteomes" id="UP000750334"/>
    </source>
</evidence>
<dbReference type="PROSITE" id="PS00161">
    <property type="entry name" value="ISOCITRATE_LYASE"/>
    <property type="match status" value="1"/>
</dbReference>
<dbReference type="OrthoDB" id="4078635at2759"/>
<dbReference type="InterPro" id="IPR006254">
    <property type="entry name" value="Isocitrate_lyase"/>
</dbReference>
<dbReference type="PANTHER" id="PTHR21631:SF13">
    <property type="entry name" value="MITOCHONDRIAL 2-METHYLISOCITRATE LYASE ICL2"/>
    <property type="match status" value="1"/>
</dbReference>
<keyword evidence="6" id="KW-0460">Magnesium</keyword>
<dbReference type="NCBIfam" id="TIGR01346">
    <property type="entry name" value="isocit_lyase"/>
    <property type="match status" value="1"/>
</dbReference>
<dbReference type="GO" id="GO:0019629">
    <property type="term" value="P:propionate catabolic process, 2-methylcitrate cycle"/>
    <property type="evidence" value="ECO:0007669"/>
    <property type="project" value="TreeGrafter"/>
</dbReference>
<dbReference type="SUPFAM" id="SSF51621">
    <property type="entry name" value="Phosphoenolpyruvate/pyruvate domain"/>
    <property type="match status" value="1"/>
</dbReference>
<accession>A0A9P6VY59</accession>
<organism evidence="7 8">
    <name type="scientific">Maudiozyma exigua</name>
    <name type="common">Yeast</name>
    <name type="synonym">Kazachstania exigua</name>
    <dbReference type="NCBI Taxonomy" id="34358"/>
    <lineage>
        <taxon>Eukaryota</taxon>
        <taxon>Fungi</taxon>
        <taxon>Dikarya</taxon>
        <taxon>Ascomycota</taxon>
        <taxon>Saccharomycotina</taxon>
        <taxon>Saccharomycetes</taxon>
        <taxon>Saccharomycetales</taxon>
        <taxon>Saccharomycetaceae</taxon>
        <taxon>Maudiozyma</taxon>
    </lineage>
</organism>
<evidence type="ECO:0000256" key="5">
    <source>
        <dbReference type="PIRSR" id="PIRSR001362-2"/>
    </source>
</evidence>
<evidence type="ECO:0000256" key="6">
    <source>
        <dbReference type="PIRSR" id="PIRSR001362-3"/>
    </source>
</evidence>
<comment type="caution">
    <text evidence="7">The sequence shown here is derived from an EMBL/GenBank/DDBJ whole genome shotgun (WGS) entry which is preliminary data.</text>
</comment>
<dbReference type="GO" id="GO:0005759">
    <property type="term" value="C:mitochondrial matrix"/>
    <property type="evidence" value="ECO:0007669"/>
    <property type="project" value="TreeGrafter"/>
</dbReference>
<feature type="binding site" evidence="5">
    <location>
        <begin position="449"/>
        <end position="453"/>
    </location>
    <ligand>
        <name>substrate</name>
    </ligand>
</feature>
<feature type="binding site" evidence="6">
    <location>
        <position position="191"/>
    </location>
    <ligand>
        <name>Mg(2+)</name>
        <dbReference type="ChEBI" id="CHEBI:18420"/>
    </ligand>
</feature>
<name>A0A9P6VY59_MAUEX</name>
<dbReference type="PIRSF" id="PIRSF001362">
    <property type="entry name" value="Isocit_lyase"/>
    <property type="match status" value="1"/>
</dbReference>
<evidence type="ECO:0000256" key="4">
    <source>
        <dbReference type="PIRSR" id="PIRSR001362-1"/>
    </source>
</evidence>
<evidence type="ECO:0000313" key="7">
    <source>
        <dbReference type="EMBL" id="KAG0658439.1"/>
    </source>
</evidence>
<feature type="binding site" evidence="5">
    <location>
        <position position="484"/>
    </location>
    <ligand>
        <name>substrate</name>
    </ligand>
</feature>
<comment type="similarity">
    <text evidence="1 3">Belongs to the isocitrate lyase/PEP mutase superfamily. Isocitrate lyase family.</text>
</comment>
<dbReference type="CDD" id="cd00377">
    <property type="entry name" value="ICL_PEPM"/>
    <property type="match status" value="1"/>
</dbReference>
<dbReference type="InterPro" id="IPR039556">
    <property type="entry name" value="ICL/PEPM"/>
</dbReference>
<gene>
    <name evidence="7" type="primary">ICL2</name>
    <name evidence="7" type="ORF">C6P45_002188</name>
</gene>
<dbReference type="GO" id="GO:0046421">
    <property type="term" value="F:methylisocitrate lyase activity"/>
    <property type="evidence" value="ECO:0007669"/>
    <property type="project" value="TreeGrafter"/>
</dbReference>